<name>A0AAC9PTQ7_9PSEU</name>
<dbReference type="Proteomes" id="UP000185511">
    <property type="component" value="Chromosome"/>
</dbReference>
<sequence length="275" mass="27510">MIVVVGADQLLGVAALARLGGDGIAHRTVNLGVSTAGGAFSGDEIEKTLAEDAVFDGAEGVLIAPVANGTGAADGGAALLAGLIDRAVAAGVSRVVYLSVVAAQLSPMVFHARTEEHLRSIGVEHTVLRLGLALETFRPLIRHAAETGELPAPEGSARFAAAGRSDLAAAAVAALTGDYAGPMFEVTGDRSFDLVELAAAVAAAADRPVRRTVASDAELLPVLTAAGMPEAAAGALLSMIKFGENGVFATASPHLRALLGGPGTDLADAVRPLIG</sequence>
<dbReference type="PANTHER" id="PTHR47129:SF1">
    <property type="entry name" value="NMRA-LIKE DOMAIN-CONTAINING PROTEIN"/>
    <property type="match status" value="1"/>
</dbReference>
<dbReference type="AlphaFoldDB" id="A0AAC9PTQ7"/>
<dbReference type="KEGG" id="acad:UA74_21905"/>
<organism evidence="1 2">
    <name type="scientific">Actinoalloteichus fjordicus</name>
    <dbReference type="NCBI Taxonomy" id="1612552"/>
    <lineage>
        <taxon>Bacteria</taxon>
        <taxon>Bacillati</taxon>
        <taxon>Actinomycetota</taxon>
        <taxon>Actinomycetes</taxon>
        <taxon>Pseudonocardiales</taxon>
        <taxon>Pseudonocardiaceae</taxon>
        <taxon>Actinoalloteichus</taxon>
    </lineage>
</organism>
<dbReference type="PANTHER" id="PTHR47129">
    <property type="entry name" value="QUINONE OXIDOREDUCTASE 2"/>
    <property type="match status" value="1"/>
</dbReference>
<gene>
    <name evidence="1" type="ORF">UA74_21905</name>
</gene>
<dbReference type="Gene3D" id="3.40.50.720">
    <property type="entry name" value="NAD(P)-binding Rossmann-like Domain"/>
    <property type="match status" value="1"/>
</dbReference>
<accession>A0AAC9PTQ7</accession>
<reference evidence="2" key="1">
    <citation type="submission" date="2016-06" db="EMBL/GenBank/DDBJ databases">
        <title>Complete genome sequence of Actinoalloteichus fjordicus DSM 46855 (=ADI127-17), type strain of the new species Actinoalloteichus fjordicus.</title>
        <authorList>
            <person name="Ruckert C."/>
            <person name="Nouioui I."/>
            <person name="Willmese J."/>
            <person name="van Wezel G."/>
            <person name="Klenk H.-P."/>
            <person name="Kalinowski J."/>
            <person name="Zotchev S.B."/>
        </authorList>
    </citation>
    <scope>NUCLEOTIDE SEQUENCE [LARGE SCALE GENOMIC DNA]</scope>
    <source>
        <strain evidence="2">ADI127-7</strain>
    </source>
</reference>
<evidence type="ECO:0000313" key="2">
    <source>
        <dbReference type="Proteomes" id="UP000185511"/>
    </source>
</evidence>
<dbReference type="EMBL" id="CP016076">
    <property type="protein sequence ID" value="APU16403.1"/>
    <property type="molecule type" value="Genomic_DNA"/>
</dbReference>
<dbReference type="SUPFAM" id="SSF51735">
    <property type="entry name" value="NAD(P)-binding Rossmann-fold domains"/>
    <property type="match status" value="1"/>
</dbReference>
<dbReference type="RefSeq" id="WP_075741935.1">
    <property type="nucleotide sequence ID" value="NZ_CP016076.1"/>
</dbReference>
<evidence type="ECO:0000313" key="1">
    <source>
        <dbReference type="EMBL" id="APU16403.1"/>
    </source>
</evidence>
<dbReference type="InterPro" id="IPR052718">
    <property type="entry name" value="NmrA-type_oxidoreductase"/>
</dbReference>
<proteinExistence type="predicted"/>
<keyword evidence="2" id="KW-1185">Reference proteome</keyword>
<protein>
    <submittedName>
        <fullName evidence="1">Uncharacterized protein</fullName>
    </submittedName>
</protein>
<dbReference type="InterPro" id="IPR036291">
    <property type="entry name" value="NAD(P)-bd_dom_sf"/>
</dbReference>